<dbReference type="Gene3D" id="2.60.40.10">
    <property type="entry name" value="Immunoglobulins"/>
    <property type="match status" value="1"/>
</dbReference>
<feature type="signal peptide" evidence="1">
    <location>
        <begin position="1"/>
        <end position="21"/>
    </location>
</feature>
<feature type="domain" description="DUF5060" evidence="3">
    <location>
        <begin position="31"/>
        <end position="114"/>
    </location>
</feature>
<accession>A0A1G9VFR8</accession>
<reference evidence="5" key="1">
    <citation type="submission" date="2016-10" db="EMBL/GenBank/DDBJ databases">
        <authorList>
            <person name="Varghese N."/>
            <person name="Submissions S."/>
        </authorList>
    </citation>
    <scope>NUCLEOTIDE SEQUENCE [LARGE SCALE GENOMIC DNA]</scope>
    <source>
        <strain evidence="5">DSM 19886</strain>
    </source>
</reference>
<dbReference type="Proteomes" id="UP000199440">
    <property type="component" value="Unassembled WGS sequence"/>
</dbReference>
<organism evidence="4 5">
    <name type="scientific">Kriegella aquimaris</name>
    <dbReference type="NCBI Taxonomy" id="192904"/>
    <lineage>
        <taxon>Bacteria</taxon>
        <taxon>Pseudomonadati</taxon>
        <taxon>Bacteroidota</taxon>
        <taxon>Flavobacteriia</taxon>
        <taxon>Flavobacteriales</taxon>
        <taxon>Flavobacteriaceae</taxon>
        <taxon>Kriegella</taxon>
    </lineage>
</organism>
<dbReference type="InterPro" id="IPR032260">
    <property type="entry name" value="DUF5060"/>
</dbReference>
<dbReference type="Pfam" id="PF16586">
    <property type="entry name" value="DUF5060"/>
    <property type="match status" value="1"/>
</dbReference>
<keyword evidence="5" id="KW-1185">Reference proteome</keyword>
<evidence type="ECO:0000313" key="4">
    <source>
        <dbReference type="EMBL" id="SDM70911.1"/>
    </source>
</evidence>
<sequence>MNKLTLPIVLALVIQADFLFAQSNVSIDGELKKWHPIVITFDGPEVSEIDAYNPFLGYRLNVTFRHESGESAYVVPGYFAADGNAAESSAISGNKWRVHFTPDRTGSWTYIASFRMGEDISVNLSNTAGKSVAFDGATDTIHIAATDKSGRDHRGKGILRYVGENYLRFENGEWFMKGGADAPETLLAYADFDGTYSQTKPSTHSYGDELLWGSTQHKDRRGAFPIKNYTAHIKDWNEGDPVWQGDKGKGLIGGLNYLSEKGMNAFSFLTMSAGGDGKNVWPWINHKELSRYDVSKLAQWEIIFSHADQKGLFLHFKTHETENDQLLDGGYLGSNRKLYYRELVARFGHHHALNWNLAEEHDLFQELKDTEMDIAKADAKYIHSIDPYHHPVVIHSYPNRYSEVYGPLEGFEYIEGASVQTSNMRPWNNFENVQLLVENASKAGRKWVVSLDEPGSAGLGASTDDWDDNYNQDDARAVYWGTIAAGGAGIEWYFGYREEQNDIVAEEWRSRDALYDYTRNAMDFYKGNKIPFWRMQNANKLTRSEKDFVFAAPGEVYVIYLPDGGAATLDLKDSKDTYTVHWYNPRTGGELQRGRVQKKLPVTYSRKPASVLSAVPNVKSPVAQQGRVVKVSGPSNVSLGIPPVEAEERDDWVILVKKQ</sequence>
<protein>
    <submittedName>
        <fullName evidence="4">Putative collagen-binding domain of a collagenase</fullName>
    </submittedName>
</protein>
<dbReference type="InterPro" id="IPR013783">
    <property type="entry name" value="Ig-like_fold"/>
</dbReference>
<evidence type="ECO:0000256" key="1">
    <source>
        <dbReference type="SAM" id="SignalP"/>
    </source>
</evidence>
<dbReference type="EMBL" id="FNGV01000013">
    <property type="protein sequence ID" value="SDM70911.1"/>
    <property type="molecule type" value="Genomic_DNA"/>
</dbReference>
<feature type="chain" id="PRO_5011569480" evidence="1">
    <location>
        <begin position="22"/>
        <end position="659"/>
    </location>
</feature>
<dbReference type="Pfam" id="PF12904">
    <property type="entry name" value="Collagen_bind_2"/>
    <property type="match status" value="1"/>
</dbReference>
<evidence type="ECO:0000313" key="5">
    <source>
        <dbReference type="Proteomes" id="UP000199440"/>
    </source>
</evidence>
<dbReference type="InterPro" id="IPR024749">
    <property type="entry name" value="Collagen-bd_put"/>
</dbReference>
<proteinExistence type="predicted"/>
<keyword evidence="1" id="KW-0732">Signal</keyword>
<dbReference type="RefSeq" id="WP_176801463.1">
    <property type="nucleotide sequence ID" value="NZ_FNGV01000013.1"/>
</dbReference>
<evidence type="ECO:0000259" key="2">
    <source>
        <dbReference type="Pfam" id="PF12904"/>
    </source>
</evidence>
<dbReference type="STRING" id="192904.SAMN04488514_11365"/>
<evidence type="ECO:0000259" key="3">
    <source>
        <dbReference type="Pfam" id="PF16586"/>
    </source>
</evidence>
<gene>
    <name evidence="4" type="ORF">SAMN04488514_11365</name>
</gene>
<dbReference type="Gene3D" id="3.20.20.80">
    <property type="entry name" value="Glycosidases"/>
    <property type="match status" value="1"/>
</dbReference>
<feature type="domain" description="Putative collagen-binding" evidence="2">
    <location>
        <begin position="544"/>
        <end position="604"/>
    </location>
</feature>
<dbReference type="AlphaFoldDB" id="A0A1G9VFR8"/>
<name>A0A1G9VFR8_9FLAO</name>